<reference evidence="2" key="2">
    <citation type="journal article" date="2015" name="Data Brief">
        <title>Shoot transcriptome of the giant reed, Arundo donax.</title>
        <authorList>
            <person name="Barrero R.A."/>
            <person name="Guerrero F.D."/>
            <person name="Moolhuijzen P."/>
            <person name="Goolsby J.A."/>
            <person name="Tidwell J."/>
            <person name="Bellgard S.E."/>
            <person name="Bellgard M.I."/>
        </authorList>
    </citation>
    <scope>NUCLEOTIDE SEQUENCE</scope>
    <source>
        <tissue evidence="2">Shoot tissue taken approximately 20 cm above the soil surface</tissue>
    </source>
</reference>
<feature type="compositionally biased region" description="Basic residues" evidence="1">
    <location>
        <begin position="41"/>
        <end position="51"/>
    </location>
</feature>
<organism evidence="2">
    <name type="scientific">Arundo donax</name>
    <name type="common">Giant reed</name>
    <name type="synonym">Donax arundinaceus</name>
    <dbReference type="NCBI Taxonomy" id="35708"/>
    <lineage>
        <taxon>Eukaryota</taxon>
        <taxon>Viridiplantae</taxon>
        <taxon>Streptophyta</taxon>
        <taxon>Embryophyta</taxon>
        <taxon>Tracheophyta</taxon>
        <taxon>Spermatophyta</taxon>
        <taxon>Magnoliopsida</taxon>
        <taxon>Liliopsida</taxon>
        <taxon>Poales</taxon>
        <taxon>Poaceae</taxon>
        <taxon>PACMAD clade</taxon>
        <taxon>Arundinoideae</taxon>
        <taxon>Arundineae</taxon>
        <taxon>Arundo</taxon>
    </lineage>
</organism>
<dbReference type="EMBL" id="GBRH01201614">
    <property type="protein sequence ID" value="JAD96281.1"/>
    <property type="molecule type" value="Transcribed_RNA"/>
</dbReference>
<name>A0A0A9E882_ARUDO</name>
<dbReference type="AlphaFoldDB" id="A0A0A9E882"/>
<accession>A0A0A9E882</accession>
<feature type="region of interest" description="Disordered" evidence="1">
    <location>
        <begin position="1"/>
        <end position="59"/>
    </location>
</feature>
<evidence type="ECO:0000313" key="2">
    <source>
        <dbReference type="EMBL" id="JAD96281.1"/>
    </source>
</evidence>
<proteinExistence type="predicted"/>
<evidence type="ECO:0000256" key="1">
    <source>
        <dbReference type="SAM" id="MobiDB-lite"/>
    </source>
</evidence>
<protein>
    <submittedName>
        <fullName evidence="2">Uncharacterized protein</fullName>
    </submittedName>
</protein>
<reference evidence="2" key="1">
    <citation type="submission" date="2014-09" db="EMBL/GenBank/DDBJ databases">
        <authorList>
            <person name="Magalhaes I.L.F."/>
            <person name="Oliveira U."/>
            <person name="Santos F.R."/>
            <person name="Vidigal T.H.D.A."/>
            <person name="Brescovit A.D."/>
            <person name="Santos A.J."/>
        </authorList>
    </citation>
    <scope>NUCLEOTIDE SEQUENCE</scope>
    <source>
        <tissue evidence="2">Shoot tissue taken approximately 20 cm above the soil surface</tissue>
    </source>
</reference>
<sequence length="85" mass="9452">MTTTKVLPRWPRMYGHASRKKPTNSSPVATPPPEPPTAQHRTPRRSRRGWGSRRLLEGTPLVAATRDADCETSPARRATAAYVTM</sequence>